<name>A0A6J6Q4F6_9ZZZZ</name>
<reference evidence="4" key="1">
    <citation type="submission" date="2020-05" db="EMBL/GenBank/DDBJ databases">
        <authorList>
            <person name="Chiriac C."/>
            <person name="Salcher M."/>
            <person name="Ghai R."/>
            <person name="Kavagutti S V."/>
        </authorList>
    </citation>
    <scope>NUCLEOTIDE SEQUENCE</scope>
</reference>
<dbReference type="Gene3D" id="2.40.50.100">
    <property type="match status" value="1"/>
</dbReference>
<dbReference type="InterPro" id="IPR011053">
    <property type="entry name" value="Single_hybrid_motif"/>
</dbReference>
<protein>
    <submittedName>
        <fullName evidence="4">Unannotated protein</fullName>
    </submittedName>
</protein>
<dbReference type="EMBL" id="CAEZXN010000042">
    <property type="protein sequence ID" value="CAB4705402.1"/>
    <property type="molecule type" value="Genomic_DNA"/>
</dbReference>
<accession>A0A6J6Q4F6</accession>
<keyword evidence="1" id="KW-0092">Biotin</keyword>
<dbReference type="InterPro" id="IPR050709">
    <property type="entry name" value="Biotin_Carboxyl_Carrier/Decarb"/>
</dbReference>
<dbReference type="SUPFAM" id="SSF51230">
    <property type="entry name" value="Single hybrid motif"/>
    <property type="match status" value="1"/>
</dbReference>
<evidence type="ECO:0000259" key="2">
    <source>
        <dbReference type="PROSITE" id="PS50968"/>
    </source>
</evidence>
<dbReference type="PROSITE" id="PS50968">
    <property type="entry name" value="BIOTINYL_LIPOYL"/>
    <property type="match status" value="1"/>
</dbReference>
<proteinExistence type="predicted"/>
<evidence type="ECO:0000313" key="3">
    <source>
        <dbReference type="EMBL" id="CAB4665991.1"/>
    </source>
</evidence>
<dbReference type="InterPro" id="IPR000089">
    <property type="entry name" value="Biotin_lipoyl"/>
</dbReference>
<sequence>MVANVLTTTVKVGDLVEAGDQLLLLESMKMEIPVLSEVSGKVVEVAVVDGEVIQGGDLLVKIEYK</sequence>
<dbReference type="EMBL" id="CAEZXB010000002">
    <property type="protein sequence ID" value="CAB4665991.1"/>
    <property type="molecule type" value="Genomic_DNA"/>
</dbReference>
<evidence type="ECO:0000313" key="4">
    <source>
        <dbReference type="EMBL" id="CAB4705402.1"/>
    </source>
</evidence>
<gene>
    <name evidence="3" type="ORF">UFOPK2342_00131</name>
    <name evidence="4" type="ORF">UFOPK2423_01407</name>
    <name evidence="5" type="ORF">UFOPK3266_00267</name>
    <name evidence="6" type="ORF">UFOPK4367_00762</name>
</gene>
<evidence type="ECO:0000313" key="6">
    <source>
        <dbReference type="EMBL" id="CAB5075291.1"/>
    </source>
</evidence>
<dbReference type="EMBL" id="CAFBRC010000041">
    <property type="protein sequence ID" value="CAB5075291.1"/>
    <property type="molecule type" value="Genomic_DNA"/>
</dbReference>
<evidence type="ECO:0000313" key="5">
    <source>
        <dbReference type="EMBL" id="CAB4840934.1"/>
    </source>
</evidence>
<dbReference type="EMBL" id="CAFBAA010000004">
    <property type="protein sequence ID" value="CAB4840934.1"/>
    <property type="molecule type" value="Genomic_DNA"/>
</dbReference>
<dbReference type="CDD" id="cd06850">
    <property type="entry name" value="biotinyl_domain"/>
    <property type="match status" value="1"/>
</dbReference>
<dbReference type="PANTHER" id="PTHR45266:SF3">
    <property type="entry name" value="OXALOACETATE DECARBOXYLASE ALPHA CHAIN"/>
    <property type="match status" value="1"/>
</dbReference>
<dbReference type="AlphaFoldDB" id="A0A6J6Q4F6"/>
<organism evidence="4">
    <name type="scientific">freshwater metagenome</name>
    <dbReference type="NCBI Taxonomy" id="449393"/>
    <lineage>
        <taxon>unclassified sequences</taxon>
        <taxon>metagenomes</taxon>
        <taxon>ecological metagenomes</taxon>
    </lineage>
</organism>
<dbReference type="NCBIfam" id="NF004547">
    <property type="entry name" value="PRK05889.1"/>
    <property type="match status" value="1"/>
</dbReference>
<feature type="domain" description="Lipoyl-binding" evidence="2">
    <location>
        <begin position="1"/>
        <end position="63"/>
    </location>
</feature>
<dbReference type="PANTHER" id="PTHR45266">
    <property type="entry name" value="OXALOACETATE DECARBOXYLASE ALPHA CHAIN"/>
    <property type="match status" value="1"/>
</dbReference>
<evidence type="ECO:0000256" key="1">
    <source>
        <dbReference type="ARBA" id="ARBA00023267"/>
    </source>
</evidence>
<dbReference type="Pfam" id="PF00364">
    <property type="entry name" value="Biotin_lipoyl"/>
    <property type="match status" value="1"/>
</dbReference>